<dbReference type="EMBL" id="CP021376">
    <property type="protein sequence ID" value="ART81154.1"/>
    <property type="molecule type" value="Genomic_DNA"/>
</dbReference>
<evidence type="ECO:0000313" key="5">
    <source>
        <dbReference type="Proteomes" id="UP000243793"/>
    </source>
</evidence>
<name>A0A1Y0D1D6_9GAMM</name>
<dbReference type="PANTHER" id="PTHR30535">
    <property type="entry name" value="VITAMIN B12-BINDING PROTEIN"/>
    <property type="match status" value="1"/>
</dbReference>
<dbReference type="PANTHER" id="PTHR30535:SF34">
    <property type="entry name" value="MOLYBDATE-BINDING PROTEIN MOLA"/>
    <property type="match status" value="1"/>
</dbReference>
<keyword evidence="5" id="KW-1185">Reference proteome</keyword>
<dbReference type="OrthoDB" id="6495095at2"/>
<proteinExistence type="predicted"/>
<protein>
    <submittedName>
        <fullName evidence="4">Cobalamin-binding protein</fullName>
    </submittedName>
</protein>
<dbReference type="SUPFAM" id="SSF53807">
    <property type="entry name" value="Helical backbone' metal receptor"/>
    <property type="match status" value="1"/>
</dbReference>
<dbReference type="Pfam" id="PF01497">
    <property type="entry name" value="Peripla_BP_2"/>
    <property type="match status" value="1"/>
</dbReference>
<accession>A0A1Y0D1D6</accession>
<reference evidence="5" key="1">
    <citation type="submission" date="2017-05" db="EMBL/GenBank/DDBJ databases">
        <authorList>
            <person name="Sung H."/>
        </authorList>
    </citation>
    <scope>NUCLEOTIDE SEQUENCE [LARGE SCALE GENOMIC DNA]</scope>
    <source>
        <strain evidence="5">AMac2203</strain>
    </source>
</reference>
<dbReference type="InterPro" id="IPR054828">
    <property type="entry name" value="Vit_B12_bind_prot"/>
</dbReference>
<dbReference type="PROSITE" id="PS50983">
    <property type="entry name" value="FE_B12_PBP"/>
    <property type="match status" value="1"/>
</dbReference>
<evidence type="ECO:0000313" key="4">
    <source>
        <dbReference type="EMBL" id="ART81154.1"/>
    </source>
</evidence>
<evidence type="ECO:0000256" key="1">
    <source>
        <dbReference type="ARBA" id="ARBA00022729"/>
    </source>
</evidence>
<evidence type="ECO:0000256" key="2">
    <source>
        <dbReference type="SAM" id="SignalP"/>
    </source>
</evidence>
<dbReference type="NCBIfam" id="NF038402">
    <property type="entry name" value="TroA_like"/>
    <property type="match status" value="1"/>
</dbReference>
<dbReference type="Gene3D" id="3.40.50.1980">
    <property type="entry name" value="Nitrogenase molybdenum iron protein domain"/>
    <property type="match status" value="2"/>
</dbReference>
<dbReference type="CDD" id="cd01144">
    <property type="entry name" value="BtuF"/>
    <property type="match status" value="1"/>
</dbReference>
<dbReference type="InterPro" id="IPR050902">
    <property type="entry name" value="ABC_Transporter_SBP"/>
</dbReference>
<dbReference type="Proteomes" id="UP000243793">
    <property type="component" value="Chromosome"/>
</dbReference>
<evidence type="ECO:0000259" key="3">
    <source>
        <dbReference type="PROSITE" id="PS50983"/>
    </source>
</evidence>
<dbReference type="KEGG" id="ocm:CBP12_08805"/>
<feature type="domain" description="Fe/B12 periplasmic-binding" evidence="3">
    <location>
        <begin position="35"/>
        <end position="282"/>
    </location>
</feature>
<feature type="chain" id="PRO_5012191898" evidence="2">
    <location>
        <begin position="16"/>
        <end position="284"/>
    </location>
</feature>
<dbReference type="GO" id="GO:0071281">
    <property type="term" value="P:cellular response to iron ion"/>
    <property type="evidence" value="ECO:0007669"/>
    <property type="project" value="TreeGrafter"/>
</dbReference>
<organism evidence="4 5">
    <name type="scientific">Oceanisphaera avium</name>
    <dbReference type="NCBI Taxonomy" id="1903694"/>
    <lineage>
        <taxon>Bacteria</taxon>
        <taxon>Pseudomonadati</taxon>
        <taxon>Pseudomonadota</taxon>
        <taxon>Gammaproteobacteria</taxon>
        <taxon>Aeromonadales</taxon>
        <taxon>Aeromonadaceae</taxon>
        <taxon>Oceanisphaera</taxon>
    </lineage>
</organism>
<sequence length="284" mass="30770">MALLLYMAVSAPALADTSFSGLKNGQHLKDKPAQRIITIVPHATELLFAIGAGSQVIATDEASDYPAGAKTLPKVANYRSLNTERILALQPDLIVAWGAAQQQAVQPLVQLGIAVFLSEPATFKDLSTELKKLGELTGHSTQAAKVINDYEHALAQLSATFEQRRPVRVFYQVAEVPLMSANNSTWMGQAVRMCGGENIMAQSLAPYPQVNVEQVIAQNPEAIVGASAAELKHWQQWPMLSAVQNQHLLSIDANLLHRFGPRITQGITQLCQQLEAVRSASSID</sequence>
<gene>
    <name evidence="4" type="ORF">CBP12_08805</name>
</gene>
<keyword evidence="1 2" id="KW-0732">Signal</keyword>
<dbReference type="InterPro" id="IPR002491">
    <property type="entry name" value="ABC_transptr_periplasmic_BD"/>
</dbReference>
<dbReference type="AlphaFoldDB" id="A0A1Y0D1D6"/>
<feature type="signal peptide" evidence="2">
    <location>
        <begin position="1"/>
        <end position="15"/>
    </location>
</feature>